<accession>A0A975S1X8</accession>
<proteinExistence type="predicted"/>
<name>A0A975S1X8_9RHOB</name>
<evidence type="ECO:0000313" key="2">
    <source>
        <dbReference type="Proteomes" id="UP000679352"/>
    </source>
</evidence>
<dbReference type="Pfam" id="PF10924">
    <property type="entry name" value="DUF2711"/>
    <property type="match status" value="1"/>
</dbReference>
<reference evidence="1" key="1">
    <citation type="submission" date="2021-06" db="EMBL/GenBank/DDBJ databases">
        <title>Direct submission.</title>
        <authorList>
            <person name="Lee C.-S."/>
            <person name="Jin L."/>
        </authorList>
    </citation>
    <scope>NUCLEOTIDE SEQUENCE</scope>
    <source>
        <strain evidence="1">Con5</strain>
    </source>
</reference>
<dbReference type="KEGG" id="gfu:KM031_02405"/>
<dbReference type="AlphaFoldDB" id="A0A975S1X8"/>
<protein>
    <submittedName>
        <fullName evidence="1">DUF2711 domain-containing protein</fullName>
    </submittedName>
</protein>
<gene>
    <name evidence="1" type="ORF">KM031_02405</name>
</gene>
<dbReference type="EMBL" id="CP076361">
    <property type="protein sequence ID" value="QWK90786.1"/>
    <property type="molecule type" value="Genomic_DNA"/>
</dbReference>
<evidence type="ECO:0000313" key="1">
    <source>
        <dbReference type="EMBL" id="QWK90786.1"/>
    </source>
</evidence>
<keyword evidence="2" id="KW-1185">Reference proteome</keyword>
<dbReference type="InterPro" id="IPR024250">
    <property type="entry name" value="DUF2711"/>
</dbReference>
<organism evidence="1 2">
    <name type="scientific">Gemmobacter fulvus</name>
    <dbReference type="NCBI Taxonomy" id="2840474"/>
    <lineage>
        <taxon>Bacteria</taxon>
        <taxon>Pseudomonadati</taxon>
        <taxon>Pseudomonadota</taxon>
        <taxon>Alphaproteobacteria</taxon>
        <taxon>Rhodobacterales</taxon>
        <taxon>Paracoccaceae</taxon>
        <taxon>Gemmobacter</taxon>
    </lineage>
</organism>
<dbReference type="RefSeq" id="WP_215507911.1">
    <property type="nucleotide sequence ID" value="NZ_CP076361.1"/>
</dbReference>
<sequence>MFVHTPDDGKILDAYCKHFSKVWVVLSPFLRPQALPFERFFPGTYPTRNEILADCTPVTWSEVLHKGGFETLSDIDIALRSYVLGLTYPNQRLSDQLANMVEGQKLIPPVEGCFAPHNERRFLLRLIERKRCAGPVVSA</sequence>
<dbReference type="Proteomes" id="UP000679352">
    <property type="component" value="Chromosome"/>
</dbReference>